<evidence type="ECO:0000256" key="1">
    <source>
        <dbReference type="SAM" id="MobiDB-lite"/>
    </source>
</evidence>
<accession>A0A7Z2GS75</accession>
<sequence>MTRFIHLVTAAAAGMAAMYYLDPEHGERRRAAMCAKACACCHCARGGSEGELRGDPAQAADLAGPGGGVGTAP</sequence>
<name>A0A7Z2GS75_9BURK</name>
<evidence type="ECO:0000313" key="2">
    <source>
        <dbReference type="EMBL" id="QGZ66619.1"/>
    </source>
</evidence>
<evidence type="ECO:0000313" key="3">
    <source>
        <dbReference type="Proteomes" id="UP000433577"/>
    </source>
</evidence>
<gene>
    <name evidence="2" type="ORF">FAZ98_33230</name>
</gene>
<dbReference type="Proteomes" id="UP000433577">
    <property type="component" value="Chromosome 4"/>
</dbReference>
<dbReference type="AlphaFoldDB" id="A0A7Z2GS75"/>
<dbReference type="RefSeq" id="WP_158958132.1">
    <property type="nucleotide sequence ID" value="NZ_CP046916.1"/>
</dbReference>
<dbReference type="EMBL" id="CP046916">
    <property type="protein sequence ID" value="QGZ66619.1"/>
    <property type="molecule type" value="Genomic_DNA"/>
</dbReference>
<protein>
    <submittedName>
        <fullName evidence="2">Uncharacterized protein</fullName>
    </submittedName>
</protein>
<keyword evidence="3" id="KW-1185">Reference proteome</keyword>
<reference evidence="2 3" key="1">
    <citation type="submission" date="2019-12" db="EMBL/GenBank/DDBJ databases">
        <title>Paraburkholderia acidiphila 7Q-K02 sp. nov and Paraburkholderia acidisoli DHF22 sp. nov., two strains isolated from forest soil.</title>
        <authorList>
            <person name="Gao Z."/>
            <person name="Qiu L."/>
        </authorList>
    </citation>
    <scope>NUCLEOTIDE SEQUENCE [LARGE SCALE GENOMIC DNA]</scope>
    <source>
        <strain evidence="2 3">DHF22</strain>
    </source>
</reference>
<dbReference type="KEGG" id="pacs:FAZ98_33230"/>
<feature type="compositionally biased region" description="Gly residues" evidence="1">
    <location>
        <begin position="64"/>
        <end position="73"/>
    </location>
</feature>
<feature type="region of interest" description="Disordered" evidence="1">
    <location>
        <begin position="53"/>
        <end position="73"/>
    </location>
</feature>
<proteinExistence type="predicted"/>
<organism evidence="2 3">
    <name type="scientific">Paraburkholderia acidisoli</name>
    <dbReference type="NCBI Taxonomy" id="2571748"/>
    <lineage>
        <taxon>Bacteria</taxon>
        <taxon>Pseudomonadati</taxon>
        <taxon>Pseudomonadota</taxon>
        <taxon>Betaproteobacteria</taxon>
        <taxon>Burkholderiales</taxon>
        <taxon>Burkholderiaceae</taxon>
        <taxon>Paraburkholderia</taxon>
    </lineage>
</organism>